<dbReference type="PANTHER" id="PTHR47551:SF1">
    <property type="entry name" value="TUBULIN--TYROSINE LIGASE PBY1-RELATED"/>
    <property type="match status" value="1"/>
</dbReference>
<dbReference type="Pfam" id="PF03133">
    <property type="entry name" value="TTL"/>
    <property type="match status" value="1"/>
</dbReference>
<name>A0AAV1IIC4_9CHLO</name>
<dbReference type="InterPro" id="IPR027746">
    <property type="entry name" value="TTL"/>
</dbReference>
<dbReference type="AlphaFoldDB" id="A0AAV1IIC4"/>
<organism evidence="1 2">
    <name type="scientific">Coccomyxa viridis</name>
    <dbReference type="NCBI Taxonomy" id="1274662"/>
    <lineage>
        <taxon>Eukaryota</taxon>
        <taxon>Viridiplantae</taxon>
        <taxon>Chlorophyta</taxon>
        <taxon>core chlorophytes</taxon>
        <taxon>Trebouxiophyceae</taxon>
        <taxon>Trebouxiophyceae incertae sedis</taxon>
        <taxon>Coccomyxaceae</taxon>
        <taxon>Coccomyxa</taxon>
    </lineage>
</organism>
<dbReference type="SUPFAM" id="SSF56059">
    <property type="entry name" value="Glutathione synthetase ATP-binding domain-like"/>
    <property type="match status" value="1"/>
</dbReference>
<gene>
    <name evidence="1" type="ORF">CVIRNUC_010078</name>
</gene>
<evidence type="ECO:0008006" key="3">
    <source>
        <dbReference type="Google" id="ProtNLM"/>
    </source>
</evidence>
<dbReference type="Proteomes" id="UP001314263">
    <property type="component" value="Unassembled WGS sequence"/>
</dbReference>
<reference evidence="1 2" key="1">
    <citation type="submission" date="2023-10" db="EMBL/GenBank/DDBJ databases">
        <authorList>
            <person name="Maclean D."/>
            <person name="Macfadyen A."/>
        </authorList>
    </citation>
    <scope>NUCLEOTIDE SEQUENCE [LARGE SCALE GENOMIC DNA]</scope>
</reference>
<dbReference type="PROSITE" id="PS51221">
    <property type="entry name" value="TTL"/>
    <property type="match status" value="1"/>
</dbReference>
<dbReference type="GO" id="GO:0000932">
    <property type="term" value="C:P-body"/>
    <property type="evidence" value="ECO:0007669"/>
    <property type="project" value="TreeGrafter"/>
</dbReference>
<dbReference type="InterPro" id="IPR004344">
    <property type="entry name" value="TTL/TTLL_fam"/>
</dbReference>
<dbReference type="PANTHER" id="PTHR47551">
    <property type="entry name" value="TUBULIN--TYROSINE LIGASE PBY1-RELATED"/>
    <property type="match status" value="1"/>
</dbReference>
<dbReference type="EMBL" id="CAUYUE010000015">
    <property type="protein sequence ID" value="CAK0786864.1"/>
    <property type="molecule type" value="Genomic_DNA"/>
</dbReference>
<keyword evidence="2" id="KW-1185">Reference proteome</keyword>
<sequence>MWWDERPLVEAHSHQDAIGPRRSKNVECLKIYVDLDCPYVRSVVVQALELQPGWTIILRDDSQAGFSNGLSADCIAPPEAAACHLVWAEYERIDWERIYAGEQHASSYCIRKGLIRKAHLAHNLKKWAAKHPDGILAGAVPETHVMEVDDVDYIDEALADVYEVRDMADGSATWIAKPSITNQAIGICIFDRVSTLRAALEAAEDMREWVVQRYIERPLLVSGRKFHIRAYVLCVGSLSVYAFSEALALFAGEPYKGASLEATSAHLTNTCRLQRSAEANGNVDHSVDAEQSLMLLSELAQELHEEGMAMSEASERVSKLTHKMHAVLGESPHRSTCTDLPSGECLEAVSAELSFFTLPNCFELFGFDLLVDEDWHLWLLEANAEPDLAQTGTRLRPVVADLVEGILQLVLPAIEGGITFNQVRTFASGVLLLVTCGL</sequence>
<evidence type="ECO:0000313" key="2">
    <source>
        <dbReference type="Proteomes" id="UP001314263"/>
    </source>
</evidence>
<proteinExistence type="predicted"/>
<comment type="caution">
    <text evidence="1">The sequence shown here is derived from an EMBL/GenBank/DDBJ whole genome shotgun (WGS) entry which is preliminary data.</text>
</comment>
<protein>
    <recommendedName>
        <fullName evidence="3">Tubulin-tyrosine ligase</fullName>
    </recommendedName>
</protein>
<dbReference type="Gene3D" id="3.30.470.20">
    <property type="entry name" value="ATP-grasp fold, B domain"/>
    <property type="match status" value="1"/>
</dbReference>
<accession>A0AAV1IIC4</accession>
<evidence type="ECO:0000313" key="1">
    <source>
        <dbReference type="EMBL" id="CAK0786864.1"/>
    </source>
</evidence>